<protein>
    <submittedName>
        <fullName evidence="1">Uncharacterized protein</fullName>
    </submittedName>
</protein>
<reference evidence="2" key="1">
    <citation type="submission" date="2016-09" db="EMBL/GenBank/DDBJ databases">
        <authorList>
            <person name="Varghese N."/>
            <person name="Submissions S."/>
        </authorList>
    </citation>
    <scope>NUCLEOTIDE SEQUENCE [LARGE SCALE GENOMIC DNA]</scope>
    <source>
        <strain evidence="2">ANC 4422</strain>
    </source>
</reference>
<gene>
    <name evidence="1" type="ORF">SAMN05421733_10329</name>
</gene>
<sequence length="116" mass="12963">MIKLEQIKLSKERIHLIAQLKSGQIKGFDVIKATKRVIEIVMLLGGQSQQIINTLYQAVIDGKKTLSIQTVRDVFAEAQKDQKHWQLSNAVEALAREAIEKDVITSSEYDALVSGT</sequence>
<dbReference type="STRING" id="1219383.SAMN05421733_10329"/>
<evidence type="ECO:0000313" key="2">
    <source>
        <dbReference type="Proteomes" id="UP000242501"/>
    </source>
</evidence>
<keyword evidence="2" id="KW-1185">Reference proteome</keyword>
<name>A0A1G6GYJ3_9GAMM</name>
<proteinExistence type="predicted"/>
<evidence type="ECO:0000313" key="1">
    <source>
        <dbReference type="EMBL" id="SDB87014.1"/>
    </source>
</evidence>
<dbReference type="EMBL" id="FMYL01000003">
    <property type="protein sequence ID" value="SDB87014.1"/>
    <property type="molecule type" value="Genomic_DNA"/>
</dbReference>
<dbReference type="RefSeq" id="WP_092747000.1">
    <property type="nucleotide sequence ID" value="NZ_FMYL01000003.1"/>
</dbReference>
<dbReference type="Proteomes" id="UP000242501">
    <property type="component" value="Unassembled WGS sequence"/>
</dbReference>
<organism evidence="1 2">
    <name type="scientific">Acinetobacter boissieri</name>
    <dbReference type="NCBI Taxonomy" id="1219383"/>
    <lineage>
        <taxon>Bacteria</taxon>
        <taxon>Pseudomonadati</taxon>
        <taxon>Pseudomonadota</taxon>
        <taxon>Gammaproteobacteria</taxon>
        <taxon>Moraxellales</taxon>
        <taxon>Moraxellaceae</taxon>
        <taxon>Acinetobacter</taxon>
    </lineage>
</organism>
<dbReference type="OrthoDB" id="6711941at2"/>
<dbReference type="AlphaFoldDB" id="A0A1G6GYJ3"/>
<accession>A0A1G6GYJ3</accession>